<keyword evidence="5" id="KW-1278">Translocase</keyword>
<dbReference type="InterPro" id="IPR015855">
    <property type="entry name" value="ABC_transpr_MalK-like"/>
</dbReference>
<dbReference type="InterPro" id="IPR008995">
    <property type="entry name" value="Mo/tungstate-bd_C_term_dom"/>
</dbReference>
<protein>
    <submittedName>
        <fullName evidence="8">ABC transporter ATP-binding protein</fullName>
    </submittedName>
</protein>
<evidence type="ECO:0000256" key="3">
    <source>
        <dbReference type="ARBA" id="ARBA00022741"/>
    </source>
</evidence>
<keyword evidence="4 8" id="KW-0067">ATP-binding</keyword>
<sequence length="379" mass="42809">MAKVELQQVSKLYGQQQVVYDINAEIQDGEFYVLLGPSGCGKSTTLRMIAGLETISSGLVLISGQPMNHVPPSKRSISMVFQNYALYPHLTVEENILFGLQVRRIAKPECQRRLTKAVEMLGIGELLKRKPRQLSGGQRQRVALGRAIVSQHPICLMDEPLSNLDAQLRGQMRTELKKLQQDLGITMIYVTHDQVEAMTMGDRMLILKEGRVQQIGRPLDVYNRPENLFVAEFIGSPTINTASGVWERRGNQWGVRLKNGIQSLFLPVDQRNIAPNTPLVLGIRPEFLERYSPDNSVSDLQCFTVSVEETELLGSETLVGFNLAGQRWRAKWMGQWQFKVGDSLEIGFRFENILLFEQSTGKLITVNERTMMKEEKLCG</sequence>
<evidence type="ECO:0000256" key="4">
    <source>
        <dbReference type="ARBA" id="ARBA00022840"/>
    </source>
</evidence>
<feature type="domain" description="ABC transporter" evidence="7">
    <location>
        <begin position="4"/>
        <end position="234"/>
    </location>
</feature>
<dbReference type="PROSITE" id="PS50893">
    <property type="entry name" value="ABC_TRANSPORTER_2"/>
    <property type="match status" value="1"/>
</dbReference>
<dbReference type="Gene3D" id="2.40.50.100">
    <property type="match status" value="1"/>
</dbReference>
<dbReference type="InterPro" id="IPR027417">
    <property type="entry name" value="P-loop_NTPase"/>
</dbReference>
<evidence type="ECO:0000256" key="1">
    <source>
        <dbReference type="ARBA" id="ARBA00022448"/>
    </source>
</evidence>
<reference evidence="8" key="2">
    <citation type="submission" date="2023-03" db="EMBL/GenBank/DDBJ databases">
        <authorList>
            <person name="Zhang Z."/>
        </authorList>
    </citation>
    <scope>NUCLEOTIDE SEQUENCE</scope>
    <source>
        <strain evidence="8">DSA</strain>
    </source>
</reference>
<dbReference type="CDD" id="cd03301">
    <property type="entry name" value="ABC_MalK_N"/>
    <property type="match status" value="1"/>
</dbReference>
<keyword evidence="2" id="KW-1003">Cell membrane</keyword>
<name>A0AAW7ZB13_9FIRM</name>
<keyword evidence="9" id="KW-1185">Reference proteome</keyword>
<dbReference type="Gene3D" id="3.40.50.300">
    <property type="entry name" value="P-loop containing nucleotide triphosphate hydrolases"/>
    <property type="match status" value="1"/>
</dbReference>
<reference evidence="8" key="1">
    <citation type="journal article" date="2023" name="J. Hazard. Mater.">
        <title>Anaerobic biodegradation of pyrene and benzo[a]pyrene by a new sulfate-reducing Desulforamulus aquiferis strain DSA.</title>
        <authorList>
            <person name="Zhang Z."/>
            <person name="Sun J."/>
            <person name="Gong X."/>
            <person name="Wang C."/>
            <person name="Wang H."/>
        </authorList>
    </citation>
    <scope>NUCLEOTIDE SEQUENCE</scope>
    <source>
        <strain evidence="8">DSA</strain>
    </source>
</reference>
<proteinExistence type="predicted"/>
<keyword evidence="6" id="KW-0472">Membrane</keyword>
<dbReference type="Pfam" id="PF00005">
    <property type="entry name" value="ABC_tran"/>
    <property type="match status" value="1"/>
</dbReference>
<dbReference type="EMBL" id="JARPTC010000006">
    <property type="protein sequence ID" value="MDO7786601.1"/>
    <property type="molecule type" value="Genomic_DNA"/>
</dbReference>
<dbReference type="GO" id="GO:0016887">
    <property type="term" value="F:ATP hydrolysis activity"/>
    <property type="evidence" value="ECO:0007669"/>
    <property type="project" value="InterPro"/>
</dbReference>
<dbReference type="AlphaFoldDB" id="A0AAW7ZB13"/>
<dbReference type="Gene3D" id="2.40.50.140">
    <property type="entry name" value="Nucleic acid-binding proteins"/>
    <property type="match status" value="1"/>
</dbReference>
<dbReference type="GO" id="GO:0005524">
    <property type="term" value="F:ATP binding"/>
    <property type="evidence" value="ECO:0007669"/>
    <property type="project" value="UniProtKB-KW"/>
</dbReference>
<dbReference type="Proteomes" id="UP001172911">
    <property type="component" value="Unassembled WGS sequence"/>
</dbReference>
<evidence type="ECO:0000313" key="8">
    <source>
        <dbReference type="EMBL" id="MDO7786601.1"/>
    </source>
</evidence>
<dbReference type="InterPro" id="IPR047641">
    <property type="entry name" value="ABC_transpr_MalK/UgpC-like"/>
</dbReference>
<dbReference type="InterPro" id="IPR003593">
    <property type="entry name" value="AAA+_ATPase"/>
</dbReference>
<evidence type="ECO:0000256" key="6">
    <source>
        <dbReference type="ARBA" id="ARBA00023136"/>
    </source>
</evidence>
<comment type="caution">
    <text evidence="8">The sequence shown here is derived from an EMBL/GenBank/DDBJ whole genome shotgun (WGS) entry which is preliminary data.</text>
</comment>
<dbReference type="InterPro" id="IPR012340">
    <property type="entry name" value="NA-bd_OB-fold"/>
</dbReference>
<dbReference type="FunFam" id="3.40.50.300:FF:000042">
    <property type="entry name" value="Maltose/maltodextrin ABC transporter, ATP-binding protein"/>
    <property type="match status" value="1"/>
</dbReference>
<dbReference type="PANTHER" id="PTHR43875">
    <property type="entry name" value="MALTODEXTRIN IMPORT ATP-BINDING PROTEIN MSMX"/>
    <property type="match status" value="1"/>
</dbReference>
<dbReference type="SUPFAM" id="SSF52540">
    <property type="entry name" value="P-loop containing nucleoside triphosphate hydrolases"/>
    <property type="match status" value="1"/>
</dbReference>
<gene>
    <name evidence="8" type="ORF">P6N53_05115</name>
</gene>
<dbReference type="SUPFAM" id="SSF50331">
    <property type="entry name" value="MOP-like"/>
    <property type="match status" value="1"/>
</dbReference>
<dbReference type="PROSITE" id="PS00211">
    <property type="entry name" value="ABC_TRANSPORTER_1"/>
    <property type="match status" value="1"/>
</dbReference>
<evidence type="ECO:0000256" key="2">
    <source>
        <dbReference type="ARBA" id="ARBA00022475"/>
    </source>
</evidence>
<evidence type="ECO:0000259" key="7">
    <source>
        <dbReference type="PROSITE" id="PS50893"/>
    </source>
</evidence>
<dbReference type="InterPro" id="IPR017871">
    <property type="entry name" value="ABC_transporter-like_CS"/>
</dbReference>
<dbReference type="RefSeq" id="WP_304541665.1">
    <property type="nucleotide sequence ID" value="NZ_JARPTC010000006.1"/>
</dbReference>
<accession>A0AAW7ZB13</accession>
<organism evidence="8 9">
    <name type="scientific">Desulforamulus aquiferis</name>
    <dbReference type="NCBI Taxonomy" id="1397668"/>
    <lineage>
        <taxon>Bacteria</taxon>
        <taxon>Bacillati</taxon>
        <taxon>Bacillota</taxon>
        <taxon>Clostridia</taxon>
        <taxon>Eubacteriales</taxon>
        <taxon>Peptococcaceae</taxon>
        <taxon>Desulforamulus</taxon>
    </lineage>
</organism>
<dbReference type="GO" id="GO:0140359">
    <property type="term" value="F:ABC-type transporter activity"/>
    <property type="evidence" value="ECO:0007669"/>
    <property type="project" value="InterPro"/>
</dbReference>
<dbReference type="GO" id="GO:0055052">
    <property type="term" value="C:ATP-binding cassette (ABC) transporter complex, substrate-binding subunit-containing"/>
    <property type="evidence" value="ECO:0007669"/>
    <property type="project" value="TreeGrafter"/>
</dbReference>
<keyword evidence="1" id="KW-0813">Transport</keyword>
<evidence type="ECO:0000313" key="9">
    <source>
        <dbReference type="Proteomes" id="UP001172911"/>
    </source>
</evidence>
<evidence type="ECO:0000256" key="5">
    <source>
        <dbReference type="ARBA" id="ARBA00022967"/>
    </source>
</evidence>
<keyword evidence="3" id="KW-0547">Nucleotide-binding</keyword>
<dbReference type="PANTHER" id="PTHR43875:SF15">
    <property type="entry name" value="TREHALOSE IMPORT ATP-BINDING PROTEIN SUGC"/>
    <property type="match status" value="1"/>
</dbReference>
<dbReference type="InterPro" id="IPR003439">
    <property type="entry name" value="ABC_transporter-like_ATP-bd"/>
</dbReference>
<dbReference type="SMART" id="SM00382">
    <property type="entry name" value="AAA"/>
    <property type="match status" value="1"/>
</dbReference>
<dbReference type="GO" id="GO:0008643">
    <property type="term" value="P:carbohydrate transport"/>
    <property type="evidence" value="ECO:0007669"/>
    <property type="project" value="InterPro"/>
</dbReference>